<accession>A0A8E6B8R2</accession>
<keyword evidence="4 6" id="KW-0472">Membrane</keyword>
<evidence type="ECO:0000313" key="7">
    <source>
        <dbReference type="EMBL" id="QVL33354.1"/>
    </source>
</evidence>
<evidence type="ECO:0000256" key="5">
    <source>
        <dbReference type="SAM" id="MobiDB-lite"/>
    </source>
</evidence>
<comment type="subcellular location">
    <subcellularLocation>
        <location evidence="1">Membrane</location>
        <topology evidence="1">Multi-pass membrane protein</topology>
    </subcellularLocation>
</comment>
<keyword evidence="8" id="KW-1185">Reference proteome</keyword>
<dbReference type="KEGG" id="tsph:KIH39_05420"/>
<sequence>MIMLACVLVMLIIAYTSMRDGLIPAFANLVISLLAIIVAFTIWPYVAFSIETDVRGGMMDAFEDSIPLILGFTLTVLALRFLSQSILKDYNFGFSDLFNRGGAFVVGLITGYFVSGFLVLVLQTIPWDENFLGFQPEKQGVSGRFFPADTVVLKYLTRLHNSTGYTADSAEQKEAFENFEKNFAIYRRFTETRPVQLYVPEPPKDANDKKSTDKNKDVKKKDPAKKDDVKKGADKKDEEKKSGDSEKKDDEKKSGDSDKKDDEKKSGDSDRKPDDK</sequence>
<evidence type="ECO:0000256" key="4">
    <source>
        <dbReference type="ARBA" id="ARBA00023136"/>
    </source>
</evidence>
<dbReference type="InterPro" id="IPR003825">
    <property type="entry name" value="Colicin-V_CvpA"/>
</dbReference>
<protein>
    <submittedName>
        <fullName evidence="7">CvpA family protein</fullName>
    </submittedName>
</protein>
<feature type="region of interest" description="Disordered" evidence="5">
    <location>
        <begin position="196"/>
        <end position="276"/>
    </location>
</feature>
<reference evidence="7" key="1">
    <citation type="submission" date="2021-05" db="EMBL/GenBank/DDBJ databases">
        <title>Complete genome sequence of the cellulolytic planctomycete Telmatocola sphagniphila SP2T and characterization of the first cellulase from planctomycetes.</title>
        <authorList>
            <person name="Rakitin A.L."/>
            <person name="Beletsky A.V."/>
            <person name="Naumoff D.G."/>
            <person name="Kulichevskaya I.S."/>
            <person name="Mardanov A.V."/>
            <person name="Ravin N.V."/>
            <person name="Dedysh S.N."/>
        </authorList>
    </citation>
    <scope>NUCLEOTIDE SEQUENCE</scope>
    <source>
        <strain evidence="7">SP2T</strain>
    </source>
</reference>
<organism evidence="7 8">
    <name type="scientific">Telmatocola sphagniphila</name>
    <dbReference type="NCBI Taxonomy" id="1123043"/>
    <lineage>
        <taxon>Bacteria</taxon>
        <taxon>Pseudomonadati</taxon>
        <taxon>Planctomycetota</taxon>
        <taxon>Planctomycetia</taxon>
        <taxon>Gemmatales</taxon>
        <taxon>Gemmataceae</taxon>
    </lineage>
</organism>
<dbReference type="AlphaFoldDB" id="A0A8E6B8R2"/>
<name>A0A8E6B8R2_9BACT</name>
<dbReference type="Proteomes" id="UP000676194">
    <property type="component" value="Chromosome"/>
</dbReference>
<dbReference type="Pfam" id="PF02674">
    <property type="entry name" value="Colicin_V"/>
    <property type="match status" value="1"/>
</dbReference>
<evidence type="ECO:0000256" key="3">
    <source>
        <dbReference type="ARBA" id="ARBA00022989"/>
    </source>
</evidence>
<evidence type="ECO:0000256" key="6">
    <source>
        <dbReference type="SAM" id="Phobius"/>
    </source>
</evidence>
<evidence type="ECO:0000256" key="2">
    <source>
        <dbReference type="ARBA" id="ARBA00022692"/>
    </source>
</evidence>
<feature type="transmembrane region" description="Helical" evidence="6">
    <location>
        <begin position="102"/>
        <end position="122"/>
    </location>
</feature>
<gene>
    <name evidence="7" type="ORF">KIH39_05420</name>
</gene>
<dbReference type="RefSeq" id="WP_213498244.1">
    <property type="nucleotide sequence ID" value="NZ_CP074694.1"/>
</dbReference>
<keyword evidence="2 6" id="KW-0812">Transmembrane</keyword>
<dbReference type="GO" id="GO:0016020">
    <property type="term" value="C:membrane"/>
    <property type="evidence" value="ECO:0007669"/>
    <property type="project" value="UniProtKB-SubCell"/>
</dbReference>
<evidence type="ECO:0000256" key="1">
    <source>
        <dbReference type="ARBA" id="ARBA00004141"/>
    </source>
</evidence>
<dbReference type="EMBL" id="CP074694">
    <property type="protein sequence ID" value="QVL33354.1"/>
    <property type="molecule type" value="Genomic_DNA"/>
</dbReference>
<dbReference type="GO" id="GO:0009403">
    <property type="term" value="P:toxin biosynthetic process"/>
    <property type="evidence" value="ECO:0007669"/>
    <property type="project" value="InterPro"/>
</dbReference>
<feature type="transmembrane region" description="Helical" evidence="6">
    <location>
        <begin position="29"/>
        <end position="50"/>
    </location>
</feature>
<proteinExistence type="predicted"/>
<feature type="transmembrane region" description="Helical" evidence="6">
    <location>
        <begin position="62"/>
        <end position="82"/>
    </location>
</feature>
<feature type="compositionally biased region" description="Basic and acidic residues" evidence="5">
    <location>
        <begin position="202"/>
        <end position="276"/>
    </location>
</feature>
<keyword evidence="3 6" id="KW-1133">Transmembrane helix</keyword>
<evidence type="ECO:0000313" key="8">
    <source>
        <dbReference type="Proteomes" id="UP000676194"/>
    </source>
</evidence>